<protein>
    <submittedName>
        <fullName evidence="9">TonB-dependent receptor plug</fullName>
    </submittedName>
</protein>
<dbReference type="Proteomes" id="UP000031802">
    <property type="component" value="Unassembled WGS sequence"/>
</dbReference>
<dbReference type="InterPro" id="IPR036942">
    <property type="entry name" value="Beta-barrel_TonB_sf"/>
</dbReference>
<dbReference type="Gene3D" id="2.170.130.10">
    <property type="entry name" value="TonB-dependent receptor, plug domain"/>
    <property type="match status" value="1"/>
</dbReference>
<proteinExistence type="inferred from homology"/>
<keyword evidence="4 7" id="KW-0812">Transmembrane</keyword>
<keyword evidence="6 7" id="KW-0998">Cell outer membrane</keyword>
<dbReference type="GO" id="GO:0009279">
    <property type="term" value="C:cell outer membrane"/>
    <property type="evidence" value="ECO:0007669"/>
    <property type="project" value="UniProtKB-SubCell"/>
</dbReference>
<accession>A0A0B8T0Y7</accession>
<comment type="caution">
    <text evidence="9">The sequence shown here is derived from an EMBL/GenBank/DDBJ whole genome shotgun (WGS) entry which is preliminary data.</text>
</comment>
<dbReference type="InterPro" id="IPR008969">
    <property type="entry name" value="CarboxyPept-like_regulatory"/>
</dbReference>
<dbReference type="InterPro" id="IPR037066">
    <property type="entry name" value="Plug_dom_sf"/>
</dbReference>
<dbReference type="InterPro" id="IPR023997">
    <property type="entry name" value="TonB-dep_OMP_SusC/RagA_CS"/>
</dbReference>
<evidence type="ECO:0000256" key="2">
    <source>
        <dbReference type="ARBA" id="ARBA00022448"/>
    </source>
</evidence>
<dbReference type="STRING" id="1229276.DI53_2031"/>
<evidence type="ECO:0000256" key="6">
    <source>
        <dbReference type="ARBA" id="ARBA00023237"/>
    </source>
</evidence>
<dbReference type="SUPFAM" id="SSF56935">
    <property type="entry name" value="Porins"/>
    <property type="match status" value="1"/>
</dbReference>
<feature type="domain" description="TonB-dependent receptor plug" evidence="8">
    <location>
        <begin position="222"/>
        <end position="351"/>
    </location>
</feature>
<keyword evidence="2 7" id="KW-0813">Transport</keyword>
<dbReference type="NCBIfam" id="TIGR04057">
    <property type="entry name" value="SusC_RagA_signa"/>
    <property type="match status" value="1"/>
</dbReference>
<dbReference type="AlphaFoldDB" id="A0A0B8T0Y7"/>
<evidence type="ECO:0000259" key="8">
    <source>
        <dbReference type="Pfam" id="PF07715"/>
    </source>
</evidence>
<organism evidence="9 10">
    <name type="scientific">Sphingobacterium deserti</name>
    <dbReference type="NCBI Taxonomy" id="1229276"/>
    <lineage>
        <taxon>Bacteria</taxon>
        <taxon>Pseudomonadati</taxon>
        <taxon>Bacteroidota</taxon>
        <taxon>Sphingobacteriia</taxon>
        <taxon>Sphingobacteriales</taxon>
        <taxon>Sphingobacteriaceae</taxon>
        <taxon>Sphingobacterium</taxon>
    </lineage>
</organism>
<name>A0A0B8T0Y7_9SPHI</name>
<evidence type="ECO:0000313" key="10">
    <source>
        <dbReference type="Proteomes" id="UP000031802"/>
    </source>
</evidence>
<dbReference type="Gene3D" id="2.60.40.1120">
    <property type="entry name" value="Carboxypeptidase-like, regulatory domain"/>
    <property type="match status" value="1"/>
</dbReference>
<dbReference type="InterPro" id="IPR023996">
    <property type="entry name" value="TonB-dep_OMP_SusC/RagA"/>
</dbReference>
<evidence type="ECO:0000313" key="9">
    <source>
        <dbReference type="EMBL" id="KGE14201.1"/>
    </source>
</evidence>
<dbReference type="InterPro" id="IPR012910">
    <property type="entry name" value="Plug_dom"/>
</dbReference>
<evidence type="ECO:0000256" key="1">
    <source>
        <dbReference type="ARBA" id="ARBA00004571"/>
    </source>
</evidence>
<sequence>MNKNLLFIRIMMRTTIIIYLIGLTVSQLLLAAPLSGQVHLRKVDFSVSNTNLYAAIKKLQAEHGIDMAFDDKALNLVNIEVRQQAYRATSVDAVLKSLFAGTALTYEEKADGTLVLKKQQRPGRITGVITDSQGEPLAAASVQIVELNRTVIADADGRFTISAAPGTYTLTARYISFETMSKSKITVSEGSTSTVDFALLPTTGDLEEVVVTALGITREKKALGYAATEVKGEDIAQTMPNNWSEALSGRVAGVNLVRSGAGPAGSNKIILRGENNLTGSNEALIVIDGVMVSQSSGRQIGNGSGAYLGGDSPTDFGTGINDINPEDIETLTVLKGPNATALYGERGGNGAIVITTKSGRARKGIGVTITSNATMESISRWPDYQYEYGQGTEGVRFYSFNAGIDGASTRSTSSAWGPKFDGQYFFQYDPVTQTRATERTLWQAYPNERKNFFDTGTTFTNSVSLDGGNAKTQIRFSFTDLRNKWIIPNTGYERNNVSLTAGHSVTDKLRIQTRINYRQNRSDNLPSTGYNNQSLMYWNAFWQPNASLDWLTDYWRIGQENILQNYPFSSLVDNPYLITNEMLNKNKRHGLTGSVDATYQFSKNWDILVRTTMDLNAESRSQQRPWDTEKFRKGMYRTQSINSSETTSDVMLTYKKEITPDLKLRLTAGGSTRRRESNLERNNADSLAYPGIFNLGNAAGNLVSMPHKEEQVTNSLYALGTLSFKEFLFADFSFRNDWNSALASPINKGDPFQYPSLNLSFVLSDVVRLPKQFSLVKFRGSIAGVGSGSDVPYVTSYNYLVESIFPGGRSNPTRMPNYTLEPLYTTSYEAGADVSMFAGRFSVNMTYYTSKTSNQHLTATVDRSSGASTILVNAGLIQNSGLEIESRIMPIRNENFQWTMSPTFSTNKNKVLELTDELREMILQNGPGSRGAIIAKVGARMDDLYGRGYERAPDGQIVYENGIPQLTDTMQYIGQTNPAWRVGLHNEFRYKQFRLGFMFDAQFGAVGYSLTSAVHGEQGKTRNTLPGRYNGIIGNGVIANGDGTYRPNDVIATNVWDYYNAHLGRDNVEGTSYSTDFLKLRELRFDYTLSPSVLSHIGLQRASVGVFGRDLFIWSSWPAFDPEFGTLGNGDITRGFELGQFPATRTFGVNLVIGL</sequence>
<dbReference type="eggNOG" id="COG4206">
    <property type="taxonomic scope" value="Bacteria"/>
</dbReference>
<dbReference type="NCBIfam" id="TIGR04056">
    <property type="entry name" value="OMP_RagA_SusC"/>
    <property type="match status" value="1"/>
</dbReference>
<evidence type="ECO:0000256" key="3">
    <source>
        <dbReference type="ARBA" id="ARBA00022452"/>
    </source>
</evidence>
<dbReference type="PATRIC" id="fig|1229276.3.peg.2093"/>
<comment type="similarity">
    <text evidence="7">Belongs to the TonB-dependent receptor family.</text>
</comment>
<reference evidence="10" key="1">
    <citation type="submission" date="2014-04" db="EMBL/GenBank/DDBJ databases">
        <title>Whole-Genome optical mapping and complete genome sequence of Sphingobacterium deserti sp. nov., a new spaces isolated from desert in the west of China.</title>
        <authorList>
            <person name="Teng C."/>
            <person name="Zhou Z."/>
            <person name="Li X."/>
            <person name="Chen M."/>
            <person name="Lin M."/>
            <person name="Wang L."/>
            <person name="Su S."/>
            <person name="Zhang C."/>
            <person name="Zhang W."/>
        </authorList>
    </citation>
    <scope>NUCLEOTIDE SEQUENCE [LARGE SCALE GENOMIC DNA]</scope>
    <source>
        <strain evidence="10">ACCC05744</strain>
    </source>
</reference>
<dbReference type="Pfam" id="PF13620">
    <property type="entry name" value="CarboxypepD_reg"/>
    <property type="match status" value="1"/>
</dbReference>
<keyword evidence="3 7" id="KW-1134">Transmembrane beta strand</keyword>
<dbReference type="EMBL" id="JJMU01000029">
    <property type="protein sequence ID" value="KGE14201.1"/>
    <property type="molecule type" value="Genomic_DNA"/>
</dbReference>
<dbReference type="Gene3D" id="2.40.170.20">
    <property type="entry name" value="TonB-dependent receptor, beta-barrel domain"/>
    <property type="match status" value="1"/>
</dbReference>
<dbReference type="RefSeq" id="WP_037498419.1">
    <property type="nucleotide sequence ID" value="NZ_JJMU01000029.1"/>
</dbReference>
<evidence type="ECO:0000256" key="5">
    <source>
        <dbReference type="ARBA" id="ARBA00023136"/>
    </source>
</evidence>
<evidence type="ECO:0000256" key="7">
    <source>
        <dbReference type="PROSITE-ProRule" id="PRU01360"/>
    </source>
</evidence>
<reference evidence="9 10" key="2">
    <citation type="journal article" date="2015" name="PLoS ONE">
        <title>Whole-Genome Optical Mapping and Finished Genome Sequence of Sphingobacterium deserti sp. nov., a New Species Isolated from the Western Desert of China.</title>
        <authorList>
            <person name="Teng C."/>
            <person name="Zhou Z."/>
            <person name="Molnar I."/>
            <person name="Li X."/>
            <person name="Tang R."/>
            <person name="Chen M."/>
            <person name="Wang L."/>
            <person name="Su S."/>
            <person name="Zhang W."/>
            <person name="Lin M."/>
        </authorList>
    </citation>
    <scope>NUCLEOTIDE SEQUENCE [LARGE SCALE GENOMIC DNA]</scope>
    <source>
        <strain evidence="10">ACCC05744</strain>
    </source>
</reference>
<keyword evidence="10" id="KW-1185">Reference proteome</keyword>
<dbReference type="PROSITE" id="PS52016">
    <property type="entry name" value="TONB_DEPENDENT_REC_3"/>
    <property type="match status" value="1"/>
</dbReference>
<dbReference type="OrthoDB" id="9768177at2"/>
<dbReference type="Pfam" id="PF07715">
    <property type="entry name" value="Plug"/>
    <property type="match status" value="1"/>
</dbReference>
<dbReference type="SUPFAM" id="SSF49464">
    <property type="entry name" value="Carboxypeptidase regulatory domain-like"/>
    <property type="match status" value="1"/>
</dbReference>
<evidence type="ECO:0000256" key="4">
    <source>
        <dbReference type="ARBA" id="ARBA00022692"/>
    </source>
</evidence>
<comment type="subcellular location">
    <subcellularLocation>
        <location evidence="1 7">Cell outer membrane</location>
        <topology evidence="1 7">Multi-pass membrane protein</topology>
    </subcellularLocation>
</comment>
<keyword evidence="9" id="KW-0675">Receptor</keyword>
<keyword evidence="5 7" id="KW-0472">Membrane</keyword>
<gene>
    <name evidence="9" type="ORF">DI53_2031</name>
</gene>
<dbReference type="InterPro" id="IPR039426">
    <property type="entry name" value="TonB-dep_rcpt-like"/>
</dbReference>